<dbReference type="Proteomes" id="UP001465426">
    <property type="component" value="Unassembled WGS sequence"/>
</dbReference>
<gene>
    <name evidence="1" type="ORF">WMO63_02885</name>
</gene>
<proteinExistence type="predicted"/>
<reference evidence="1 2" key="1">
    <citation type="submission" date="2024-03" db="EMBL/GenBank/DDBJ databases">
        <title>Human intestinal bacterial collection.</title>
        <authorList>
            <person name="Pauvert C."/>
            <person name="Hitch T.C.A."/>
            <person name="Clavel T."/>
        </authorList>
    </citation>
    <scope>NUCLEOTIDE SEQUENCE [LARGE SCALE GENOMIC DNA]</scope>
    <source>
        <strain evidence="1 2">CLA-SR-H024</strain>
    </source>
</reference>
<name>A0ABV1EY31_9BACI</name>
<comment type="caution">
    <text evidence="1">The sequence shown here is derived from an EMBL/GenBank/DDBJ whole genome shotgun (WGS) entry which is preliminary data.</text>
</comment>
<sequence length="122" mass="13605">MSISKGLFIGSLIGTAISLLDKHTRQNAVTNMQHAKEVVTDYEHMTTSLNSTAEKIKRTAVKISDDAVFVKKQLEELKGITPVVASIIHDTKEAFFNGDTRNQERKLVSSIQYIPETGSERR</sequence>
<evidence type="ECO:0000313" key="2">
    <source>
        <dbReference type="Proteomes" id="UP001465426"/>
    </source>
</evidence>
<protein>
    <submittedName>
        <fullName evidence="1">YtxH domain-containing protein</fullName>
    </submittedName>
</protein>
<organism evidence="1 2">
    <name type="scientific">Niallia hominis</name>
    <dbReference type="NCBI Taxonomy" id="3133173"/>
    <lineage>
        <taxon>Bacteria</taxon>
        <taxon>Bacillati</taxon>
        <taxon>Bacillota</taxon>
        <taxon>Bacilli</taxon>
        <taxon>Bacillales</taxon>
        <taxon>Bacillaceae</taxon>
        <taxon>Niallia</taxon>
    </lineage>
</organism>
<keyword evidence="2" id="KW-1185">Reference proteome</keyword>
<dbReference type="EMBL" id="JBBMFN010000003">
    <property type="protein sequence ID" value="MEQ2464614.1"/>
    <property type="molecule type" value="Genomic_DNA"/>
</dbReference>
<evidence type="ECO:0000313" key="1">
    <source>
        <dbReference type="EMBL" id="MEQ2464614.1"/>
    </source>
</evidence>
<accession>A0ABV1EY31</accession>